<dbReference type="Pfam" id="PF03551">
    <property type="entry name" value="PadR"/>
    <property type="match status" value="1"/>
</dbReference>
<dbReference type="Proteomes" id="UP000265742">
    <property type="component" value="Unassembled WGS sequence"/>
</dbReference>
<evidence type="ECO:0000313" key="3">
    <source>
        <dbReference type="Proteomes" id="UP000265742"/>
    </source>
</evidence>
<name>A0A3A1U0A6_9MICO</name>
<keyword evidence="3" id="KW-1185">Reference proteome</keyword>
<dbReference type="PANTHER" id="PTHR43252:SF7">
    <property type="entry name" value="TRANSCRIPTIONAL REGULATOR YQJI"/>
    <property type="match status" value="1"/>
</dbReference>
<dbReference type="RefSeq" id="WP_119482195.1">
    <property type="nucleotide sequence ID" value="NZ_QXTG01000002.1"/>
</dbReference>
<gene>
    <name evidence="2" type="ORF">D1781_10170</name>
</gene>
<evidence type="ECO:0000313" key="2">
    <source>
        <dbReference type="EMBL" id="RIX27886.1"/>
    </source>
</evidence>
<sequence length="187" mass="21117">MSSIRVFVLGALAERGPMHGHQLRLLAEQEHVHMWTDFHVGGIYGALKRLLAEGLVDAVRTEREGARPERQIVEITDEGRAALDRLRLETITDFSLRPDPFDLAFARVGKELVHELPALLAERRAAVAAAAREHAERLEHVDQYLSVAEQHVMRHQTHRLDAELAWLDTVLADLPAIVHDELTREAD</sequence>
<dbReference type="SUPFAM" id="SSF46785">
    <property type="entry name" value="Winged helix' DNA-binding domain"/>
    <property type="match status" value="1"/>
</dbReference>
<protein>
    <submittedName>
        <fullName evidence="2">PadR family transcriptional regulator</fullName>
    </submittedName>
</protein>
<dbReference type="OrthoDB" id="8443918at2"/>
<reference evidence="3" key="1">
    <citation type="submission" date="2018-09" db="EMBL/GenBank/DDBJ databases">
        <authorList>
            <person name="Kim I."/>
        </authorList>
    </citation>
    <scope>NUCLEOTIDE SEQUENCE [LARGE SCALE GENOMIC DNA]</scope>
    <source>
        <strain evidence="3">DD4a</strain>
    </source>
</reference>
<dbReference type="InterPro" id="IPR005149">
    <property type="entry name" value="Tscrpt_reg_PadR_N"/>
</dbReference>
<dbReference type="InterPro" id="IPR036390">
    <property type="entry name" value="WH_DNA-bd_sf"/>
</dbReference>
<accession>A0A3A1U0A6</accession>
<dbReference type="AlphaFoldDB" id="A0A3A1U0A6"/>
<dbReference type="Gene3D" id="1.10.10.10">
    <property type="entry name" value="Winged helix-like DNA-binding domain superfamily/Winged helix DNA-binding domain"/>
    <property type="match status" value="1"/>
</dbReference>
<organism evidence="2 3">
    <name type="scientific">Amnibacterium setariae</name>
    <dbReference type="NCBI Taxonomy" id="2306585"/>
    <lineage>
        <taxon>Bacteria</taxon>
        <taxon>Bacillati</taxon>
        <taxon>Actinomycetota</taxon>
        <taxon>Actinomycetes</taxon>
        <taxon>Micrococcales</taxon>
        <taxon>Microbacteriaceae</taxon>
        <taxon>Amnibacterium</taxon>
    </lineage>
</organism>
<dbReference type="InterPro" id="IPR036388">
    <property type="entry name" value="WH-like_DNA-bd_sf"/>
</dbReference>
<feature type="domain" description="Transcription regulator PadR N-terminal" evidence="1">
    <location>
        <begin position="8"/>
        <end position="84"/>
    </location>
</feature>
<dbReference type="EMBL" id="QXTG01000002">
    <property type="protein sequence ID" value="RIX27886.1"/>
    <property type="molecule type" value="Genomic_DNA"/>
</dbReference>
<comment type="caution">
    <text evidence="2">The sequence shown here is derived from an EMBL/GenBank/DDBJ whole genome shotgun (WGS) entry which is preliminary data.</text>
</comment>
<evidence type="ECO:0000259" key="1">
    <source>
        <dbReference type="Pfam" id="PF03551"/>
    </source>
</evidence>
<dbReference type="PANTHER" id="PTHR43252">
    <property type="entry name" value="TRANSCRIPTIONAL REGULATOR YQJI"/>
    <property type="match status" value="1"/>
</dbReference>
<proteinExistence type="predicted"/>